<organism evidence="1 2">
    <name type="scientific">Ladona fulva</name>
    <name type="common">Scarce chaser dragonfly</name>
    <name type="synonym">Libellula fulva</name>
    <dbReference type="NCBI Taxonomy" id="123851"/>
    <lineage>
        <taxon>Eukaryota</taxon>
        <taxon>Metazoa</taxon>
        <taxon>Ecdysozoa</taxon>
        <taxon>Arthropoda</taxon>
        <taxon>Hexapoda</taxon>
        <taxon>Insecta</taxon>
        <taxon>Pterygota</taxon>
        <taxon>Palaeoptera</taxon>
        <taxon>Odonata</taxon>
        <taxon>Epiprocta</taxon>
        <taxon>Anisoptera</taxon>
        <taxon>Libelluloidea</taxon>
        <taxon>Libellulidae</taxon>
        <taxon>Ladona</taxon>
    </lineage>
</organism>
<proteinExistence type="predicted"/>
<reference evidence="1" key="1">
    <citation type="submission" date="2013-04" db="EMBL/GenBank/DDBJ databases">
        <authorList>
            <person name="Qu J."/>
            <person name="Murali S.C."/>
            <person name="Bandaranaike D."/>
            <person name="Bellair M."/>
            <person name="Blankenburg K."/>
            <person name="Chao H."/>
            <person name="Dinh H."/>
            <person name="Doddapaneni H."/>
            <person name="Downs B."/>
            <person name="Dugan-Rocha S."/>
            <person name="Elkadiri S."/>
            <person name="Gnanaolivu R.D."/>
            <person name="Hernandez B."/>
            <person name="Javaid M."/>
            <person name="Jayaseelan J.C."/>
            <person name="Lee S."/>
            <person name="Li M."/>
            <person name="Ming W."/>
            <person name="Munidasa M."/>
            <person name="Muniz J."/>
            <person name="Nguyen L."/>
            <person name="Ongeri F."/>
            <person name="Osuji N."/>
            <person name="Pu L.-L."/>
            <person name="Puazo M."/>
            <person name="Qu C."/>
            <person name="Quiroz J."/>
            <person name="Raj R."/>
            <person name="Weissenberger G."/>
            <person name="Xin Y."/>
            <person name="Zou X."/>
            <person name="Han Y."/>
            <person name="Richards S."/>
            <person name="Worley K."/>
            <person name="Muzny D."/>
            <person name="Gibbs R."/>
        </authorList>
    </citation>
    <scope>NUCLEOTIDE SEQUENCE</scope>
    <source>
        <strain evidence="1">Sampled in the wild</strain>
    </source>
</reference>
<dbReference type="Proteomes" id="UP000792457">
    <property type="component" value="Unassembled WGS sequence"/>
</dbReference>
<reference evidence="1" key="2">
    <citation type="submission" date="2017-10" db="EMBL/GenBank/DDBJ databases">
        <title>Ladona fulva Genome sequencing and assembly.</title>
        <authorList>
            <person name="Murali S."/>
            <person name="Richards S."/>
            <person name="Bandaranaike D."/>
            <person name="Bellair M."/>
            <person name="Blankenburg K."/>
            <person name="Chao H."/>
            <person name="Dinh H."/>
            <person name="Doddapaneni H."/>
            <person name="Dugan-Rocha S."/>
            <person name="Elkadiri S."/>
            <person name="Gnanaolivu R."/>
            <person name="Hernandez B."/>
            <person name="Skinner E."/>
            <person name="Javaid M."/>
            <person name="Lee S."/>
            <person name="Li M."/>
            <person name="Ming W."/>
            <person name="Munidasa M."/>
            <person name="Muniz J."/>
            <person name="Nguyen L."/>
            <person name="Hughes D."/>
            <person name="Osuji N."/>
            <person name="Pu L.-L."/>
            <person name="Puazo M."/>
            <person name="Qu C."/>
            <person name="Quiroz J."/>
            <person name="Raj R."/>
            <person name="Weissenberger G."/>
            <person name="Xin Y."/>
            <person name="Zou X."/>
            <person name="Han Y."/>
            <person name="Worley K."/>
            <person name="Muzny D."/>
            <person name="Gibbs R."/>
        </authorList>
    </citation>
    <scope>NUCLEOTIDE SEQUENCE</scope>
    <source>
        <strain evidence="1">Sampled in the wild</strain>
    </source>
</reference>
<dbReference type="AlphaFoldDB" id="A0A8K0KAI2"/>
<name>A0A8K0KAI2_LADFU</name>
<gene>
    <name evidence="1" type="ORF">J437_LFUL000168</name>
</gene>
<dbReference type="EMBL" id="KZ308556">
    <property type="protein sequence ID" value="KAG8231451.1"/>
    <property type="molecule type" value="Genomic_DNA"/>
</dbReference>
<accession>A0A8K0KAI2</accession>
<comment type="caution">
    <text evidence="1">The sequence shown here is derived from an EMBL/GenBank/DDBJ whole genome shotgun (WGS) entry which is preliminary data.</text>
</comment>
<dbReference type="OrthoDB" id="445826at2759"/>
<evidence type="ECO:0000313" key="2">
    <source>
        <dbReference type="Proteomes" id="UP000792457"/>
    </source>
</evidence>
<sequence length="116" mass="13419">MKIALVYKKGKRDDMINYHPISILPILAKIFGETSHTSISIIFSRIPDWFHQVSLEHAIYSFIHSLLEGFNRHENVIGIFYYLSYAFDSVDNCIILQKLHFNGISGVLINLIKSYD</sequence>
<feature type="non-terminal residue" evidence="1">
    <location>
        <position position="1"/>
    </location>
</feature>
<keyword evidence="2" id="KW-1185">Reference proteome</keyword>
<evidence type="ECO:0008006" key="3">
    <source>
        <dbReference type="Google" id="ProtNLM"/>
    </source>
</evidence>
<evidence type="ECO:0000313" key="1">
    <source>
        <dbReference type="EMBL" id="KAG8231451.1"/>
    </source>
</evidence>
<protein>
    <recommendedName>
        <fullName evidence="3">Reverse transcriptase domain-containing protein</fullName>
    </recommendedName>
</protein>